<name>A0ABR2Q5S8_9ROSI</name>
<gene>
    <name evidence="1" type="ORF">V6N11_076124</name>
</gene>
<protein>
    <submittedName>
        <fullName evidence="1">Uncharacterized protein</fullName>
    </submittedName>
</protein>
<reference evidence="1 2" key="1">
    <citation type="journal article" date="2024" name="G3 (Bethesda)">
        <title>Genome assembly of Hibiscus sabdariffa L. provides insights into metabolisms of medicinal natural products.</title>
        <authorList>
            <person name="Kim T."/>
        </authorList>
    </citation>
    <scope>NUCLEOTIDE SEQUENCE [LARGE SCALE GENOMIC DNA]</scope>
    <source>
        <strain evidence="1">TK-2024</strain>
        <tissue evidence="1">Old leaves</tissue>
    </source>
</reference>
<dbReference type="Proteomes" id="UP001396334">
    <property type="component" value="Unassembled WGS sequence"/>
</dbReference>
<evidence type="ECO:0000313" key="2">
    <source>
        <dbReference type="Proteomes" id="UP001396334"/>
    </source>
</evidence>
<dbReference type="EMBL" id="JBBPBN010000045">
    <property type="protein sequence ID" value="KAK8995867.1"/>
    <property type="molecule type" value="Genomic_DNA"/>
</dbReference>
<sequence>MTLGSCLWVDVSSDVGHLHDILLLGAIDYVVGVFPPSTDKTWNVLAWKSTLDEKFSIASAYELMVKPSWKSFDLKWSHICLWESIVSLNIRPSFFTVQLDSWIDYNINISMFICDIHWRFFSLTVVGLCWLGHLTSLRQSLPVLSLLPSIEPPDQWKPPNLGWVCLNSDVVVSSMDGKTVGHSNRSSGSDNSTTIRLVSDPLADNSSMRLVHAINSFNNRDWSLKFKWLPHEENMVVDYMSKLSSHSHFYMLQFDNASEQARTLLYMIEMVPILSFSIFC</sequence>
<evidence type="ECO:0000313" key="1">
    <source>
        <dbReference type="EMBL" id="KAK8995867.1"/>
    </source>
</evidence>
<comment type="caution">
    <text evidence="1">The sequence shown here is derived from an EMBL/GenBank/DDBJ whole genome shotgun (WGS) entry which is preliminary data.</text>
</comment>
<organism evidence="1 2">
    <name type="scientific">Hibiscus sabdariffa</name>
    <name type="common">roselle</name>
    <dbReference type="NCBI Taxonomy" id="183260"/>
    <lineage>
        <taxon>Eukaryota</taxon>
        <taxon>Viridiplantae</taxon>
        <taxon>Streptophyta</taxon>
        <taxon>Embryophyta</taxon>
        <taxon>Tracheophyta</taxon>
        <taxon>Spermatophyta</taxon>
        <taxon>Magnoliopsida</taxon>
        <taxon>eudicotyledons</taxon>
        <taxon>Gunneridae</taxon>
        <taxon>Pentapetalae</taxon>
        <taxon>rosids</taxon>
        <taxon>malvids</taxon>
        <taxon>Malvales</taxon>
        <taxon>Malvaceae</taxon>
        <taxon>Malvoideae</taxon>
        <taxon>Hibiscus</taxon>
    </lineage>
</organism>
<keyword evidence="2" id="KW-1185">Reference proteome</keyword>
<accession>A0ABR2Q5S8</accession>
<proteinExistence type="predicted"/>